<dbReference type="OrthoDB" id="10520579at2759"/>
<sequence>MAELEREEEKKTRVEILEQKKQEIKSLEQEIDTMQKEYEQLEQEGERAYQQHYQHTVYQETLLADIKTLEAKILAQKKEISVMQTTVIDRKELLHQKELELETVTRNRKNCALVREALLNDLENKEQCLMQAKQQFDQRLRQRQETFRHEFPLTPNSQDAINEARRMFETSKKKSLIGLLLSLVVHLIVLLLKKVLQLILRILLFSIFCYVSFNSPMFLVETVCHFLSESLDRFSMAPI</sequence>
<evidence type="ECO:0000256" key="1">
    <source>
        <dbReference type="SAM" id="Coils"/>
    </source>
</evidence>
<dbReference type="KEGG" id="gsh:117346827"/>
<keyword evidence="2" id="KW-0472">Membrane</keyword>
<feature type="transmembrane region" description="Helical" evidence="2">
    <location>
        <begin position="175"/>
        <end position="192"/>
    </location>
</feature>
<organism evidence="3 5">
    <name type="scientific">Geotrypetes seraphini</name>
    <name type="common">Gaboon caecilian</name>
    <name type="synonym">Caecilia seraphini</name>
    <dbReference type="NCBI Taxonomy" id="260995"/>
    <lineage>
        <taxon>Eukaryota</taxon>
        <taxon>Metazoa</taxon>
        <taxon>Chordata</taxon>
        <taxon>Craniata</taxon>
        <taxon>Vertebrata</taxon>
        <taxon>Euteleostomi</taxon>
        <taxon>Amphibia</taxon>
        <taxon>Gymnophiona</taxon>
        <taxon>Geotrypetes</taxon>
    </lineage>
</organism>
<reference evidence="4 5" key="1">
    <citation type="submission" date="2025-04" db="UniProtKB">
        <authorList>
            <consortium name="RefSeq"/>
        </authorList>
    </citation>
    <scope>IDENTIFICATION</scope>
</reference>
<keyword evidence="1" id="KW-0175">Coiled coil</keyword>
<evidence type="ECO:0000313" key="3">
    <source>
        <dbReference type="Proteomes" id="UP000515159"/>
    </source>
</evidence>
<keyword evidence="2" id="KW-1133">Transmembrane helix</keyword>
<keyword evidence="2" id="KW-0812">Transmembrane</keyword>
<proteinExistence type="predicted"/>
<protein>
    <submittedName>
        <fullName evidence="4 5">Uncharacterized protein LOC117346827 isoform X1</fullName>
    </submittedName>
</protein>
<dbReference type="RefSeq" id="XP_033772853.1">
    <property type="nucleotide sequence ID" value="XM_033916962.1"/>
</dbReference>
<evidence type="ECO:0000313" key="5">
    <source>
        <dbReference type="RefSeq" id="XP_033772853.1"/>
    </source>
</evidence>
<dbReference type="AlphaFoldDB" id="A0A6P8PDC4"/>
<feature type="transmembrane region" description="Helical" evidence="2">
    <location>
        <begin position="198"/>
        <end position="220"/>
    </location>
</feature>
<dbReference type="Proteomes" id="UP000515159">
    <property type="component" value="Chromosome 12"/>
</dbReference>
<dbReference type="RefSeq" id="XP_033772852.1">
    <property type="nucleotide sequence ID" value="XM_033916961.1"/>
</dbReference>
<accession>A0A6P8PDC4</accession>
<keyword evidence="3" id="KW-1185">Reference proteome</keyword>
<feature type="coiled-coil region" evidence="1">
    <location>
        <begin position="7"/>
        <end position="79"/>
    </location>
</feature>
<gene>
    <name evidence="4 5" type="primary">LOC117346827</name>
</gene>
<evidence type="ECO:0000256" key="2">
    <source>
        <dbReference type="SAM" id="Phobius"/>
    </source>
</evidence>
<dbReference type="GeneID" id="117346827"/>
<evidence type="ECO:0000313" key="4">
    <source>
        <dbReference type="RefSeq" id="XP_033772852.1"/>
    </source>
</evidence>
<name>A0A6P8PDC4_GEOSA</name>